<dbReference type="InterPro" id="IPR041118">
    <property type="entry name" value="Rx_N"/>
</dbReference>
<dbReference type="STRING" id="39946.A2ZF95"/>
<dbReference type="Pfam" id="PF23598">
    <property type="entry name" value="LRR_14"/>
    <property type="match status" value="1"/>
</dbReference>
<dbReference type="InterPro" id="IPR058922">
    <property type="entry name" value="WHD_DRP"/>
</dbReference>
<dbReference type="Pfam" id="PF23559">
    <property type="entry name" value="WHD_DRP"/>
    <property type="match status" value="1"/>
</dbReference>
<sequence>MEIVTGAISTLLPKLGELLREEYQLQKSVRGEIMFLKAELESMEAALLDVSEAPIDQPPNNQVKLWARNVRELSYNIEDSIDKFMVRIDTHAAPHKLHSFRDFIDRSLDLPTKAKIRHSIGTDIKDIKSRIKEISERRDRYKVDNVVTVPFSPTVDSLRLSALYKKMTELVGIEEKSDELVKMLMEGDKQELKIVSIVGFGGLGKTTLAKVVHEKLKVQFACGFFVTMSLNPNMEKIFSNMLCQLDKEKYSHVTKASWGEAQLINEIREFLQNKRYFIVIDDIWSNVVWETIKYTFLGNECGSKIITTTQILDVAKEVGGVYQLKPLSPAVSRKLFYQKIFGAEGRCPVQLAVVSEGILKKCGGVPLAIITIASLLASKNDRDNILEYWSKVYHSIGSGLEDNLHVNNMRKILSVSYYNLPPHLRACLLYLSCYPEDTNIGNKDVIWKWICEGFVRAEHMKTLHVVGMEYLNELWNKSLIQPISNCDNMPWDYCLHDMVLDLITFLSNEEQFMTSLGDQQPMLVPHKIRRLSLQSIKQEYFKLISNADLSHVRSLIVSKQAFSLLPNLSSFPVLRVLDLSGCDQVDNRHCRDICNMLHLRYLNLHRTSISEIPEEIGNLQFLLVLDITKTRLREVPSTFVQLQQLVDLCVGPGMRLPDDFGNLKTLQSIWPHIYVMSPTMLRNMGGLTKLRHLSIRFHEWDESYQKSFELCLSNLVNLRSITVRVYEGVMDSKCENLSPGPQQLEDIDMNRSVANSVPIWMSSLSFLSSLDIKLKTLGHKDLQILGNMPSLSDLTLWVNEPTQDRHERLVIDNCYPFHCLTFLKLMANNMEVAFAQGSMQKLQKLRFGFGVRKTVDQFGNFDFGLEKISVEHLDVCVNYSDANRWEVNAAEAAIREAVNMNPNNPTLKLTTLFVLL</sequence>
<evidence type="ECO:0000256" key="4">
    <source>
        <dbReference type="ARBA" id="ARBA00022741"/>
    </source>
</evidence>
<dbReference type="HOGENOM" id="CLU_000837_25_0_1"/>
<feature type="domain" description="Disease resistance protein winged helix" evidence="9">
    <location>
        <begin position="434"/>
        <end position="503"/>
    </location>
</feature>
<dbReference type="GO" id="GO:0009626">
    <property type="term" value="P:plant-type hypersensitive response"/>
    <property type="evidence" value="ECO:0007669"/>
    <property type="project" value="UniProtKB-ARBA"/>
</dbReference>
<dbReference type="Pfam" id="PF18052">
    <property type="entry name" value="Rx_N"/>
    <property type="match status" value="1"/>
</dbReference>
<dbReference type="Gramene" id="BGIOSGA035431-TA">
    <property type="protein sequence ID" value="BGIOSGA035431-PA"/>
    <property type="gene ID" value="BGIOSGA035431"/>
</dbReference>
<dbReference type="CDD" id="cd14798">
    <property type="entry name" value="RX-CC_like"/>
    <property type="match status" value="1"/>
</dbReference>
<gene>
    <name evidence="11" type="ORF">OsI_36459</name>
</gene>
<evidence type="ECO:0000259" key="8">
    <source>
        <dbReference type="Pfam" id="PF18052"/>
    </source>
</evidence>
<dbReference type="Gene3D" id="1.10.8.430">
    <property type="entry name" value="Helical domain of apoptotic protease-activating factors"/>
    <property type="match status" value="1"/>
</dbReference>
<comment type="similarity">
    <text evidence="1">Belongs to the disease resistance NB-LRR family.</text>
</comment>
<dbReference type="InterPro" id="IPR036388">
    <property type="entry name" value="WH-like_DNA-bd_sf"/>
</dbReference>
<dbReference type="InterPro" id="IPR027417">
    <property type="entry name" value="P-loop_NTPase"/>
</dbReference>
<feature type="domain" description="Disease resistance N-terminal" evidence="8">
    <location>
        <begin position="7"/>
        <end position="98"/>
    </location>
</feature>
<dbReference type="Pfam" id="PF00931">
    <property type="entry name" value="NB-ARC"/>
    <property type="match status" value="1"/>
</dbReference>
<organism evidence="11 12">
    <name type="scientific">Oryza sativa subsp. indica</name>
    <name type="common">Rice</name>
    <dbReference type="NCBI Taxonomy" id="39946"/>
    <lineage>
        <taxon>Eukaryota</taxon>
        <taxon>Viridiplantae</taxon>
        <taxon>Streptophyta</taxon>
        <taxon>Embryophyta</taxon>
        <taxon>Tracheophyta</taxon>
        <taxon>Spermatophyta</taxon>
        <taxon>Magnoliopsida</taxon>
        <taxon>Liliopsida</taxon>
        <taxon>Poales</taxon>
        <taxon>Poaceae</taxon>
        <taxon>BOP clade</taxon>
        <taxon>Oryzoideae</taxon>
        <taxon>Oryzeae</taxon>
        <taxon>Oryzinae</taxon>
        <taxon>Oryza</taxon>
        <taxon>Oryza sativa</taxon>
    </lineage>
</organism>
<evidence type="ECO:0000313" key="12">
    <source>
        <dbReference type="Proteomes" id="UP000007015"/>
    </source>
</evidence>
<keyword evidence="2" id="KW-0433">Leucine-rich repeat</keyword>
<evidence type="ECO:0000259" key="7">
    <source>
        <dbReference type="Pfam" id="PF00931"/>
    </source>
</evidence>
<feature type="domain" description="Disease resistance R13L4/SHOC-2-like LRR" evidence="10">
    <location>
        <begin position="551"/>
        <end position="907"/>
    </location>
</feature>
<evidence type="ECO:0000313" key="11">
    <source>
        <dbReference type="EMBL" id="EAY81279.1"/>
    </source>
</evidence>
<evidence type="ECO:0000259" key="9">
    <source>
        <dbReference type="Pfam" id="PF23559"/>
    </source>
</evidence>
<dbReference type="InterPro" id="IPR055414">
    <property type="entry name" value="LRR_R13L4/SHOC2-like"/>
</dbReference>
<dbReference type="FunFam" id="3.40.50.300:FF:001091">
    <property type="entry name" value="Probable disease resistance protein At1g61300"/>
    <property type="match status" value="1"/>
</dbReference>
<protein>
    <submittedName>
        <fullName evidence="11">Uncharacterized protein</fullName>
    </submittedName>
</protein>
<dbReference type="InterPro" id="IPR032675">
    <property type="entry name" value="LRR_dom_sf"/>
</dbReference>
<dbReference type="InterPro" id="IPR042197">
    <property type="entry name" value="Apaf_helical"/>
</dbReference>
<dbReference type="PANTHER" id="PTHR23155">
    <property type="entry name" value="DISEASE RESISTANCE PROTEIN RP"/>
    <property type="match status" value="1"/>
</dbReference>
<dbReference type="PANTHER" id="PTHR23155:SF1229">
    <property type="entry name" value="OS11G0550500 PROTEIN"/>
    <property type="match status" value="1"/>
</dbReference>
<dbReference type="InterPro" id="IPR038005">
    <property type="entry name" value="RX-like_CC"/>
</dbReference>
<name>A2ZF95_ORYSI</name>
<dbReference type="SUPFAM" id="SSF52058">
    <property type="entry name" value="L domain-like"/>
    <property type="match status" value="1"/>
</dbReference>
<feature type="domain" description="NB-ARC" evidence="7">
    <location>
        <begin position="174"/>
        <end position="341"/>
    </location>
</feature>
<dbReference type="Gene3D" id="3.40.50.300">
    <property type="entry name" value="P-loop containing nucleotide triphosphate hydrolases"/>
    <property type="match status" value="1"/>
</dbReference>
<dbReference type="InterPro" id="IPR002182">
    <property type="entry name" value="NB-ARC"/>
</dbReference>
<keyword evidence="12" id="KW-1185">Reference proteome</keyword>
<keyword evidence="6" id="KW-0175">Coiled coil</keyword>
<dbReference type="SUPFAM" id="SSF52540">
    <property type="entry name" value="P-loop containing nucleoside triphosphate hydrolases"/>
    <property type="match status" value="1"/>
</dbReference>
<dbReference type="Gene3D" id="1.10.10.10">
    <property type="entry name" value="Winged helix-like DNA-binding domain superfamily/Winged helix DNA-binding domain"/>
    <property type="match status" value="1"/>
</dbReference>
<reference evidence="11 12" key="1">
    <citation type="journal article" date="2005" name="PLoS Biol.">
        <title>The genomes of Oryza sativa: a history of duplications.</title>
        <authorList>
            <person name="Yu J."/>
            <person name="Wang J."/>
            <person name="Lin W."/>
            <person name="Li S."/>
            <person name="Li H."/>
            <person name="Zhou J."/>
            <person name="Ni P."/>
            <person name="Dong W."/>
            <person name="Hu S."/>
            <person name="Zeng C."/>
            <person name="Zhang J."/>
            <person name="Zhang Y."/>
            <person name="Li R."/>
            <person name="Xu Z."/>
            <person name="Li S."/>
            <person name="Li X."/>
            <person name="Zheng H."/>
            <person name="Cong L."/>
            <person name="Lin L."/>
            <person name="Yin J."/>
            <person name="Geng J."/>
            <person name="Li G."/>
            <person name="Shi J."/>
            <person name="Liu J."/>
            <person name="Lv H."/>
            <person name="Li J."/>
            <person name="Wang J."/>
            <person name="Deng Y."/>
            <person name="Ran L."/>
            <person name="Shi X."/>
            <person name="Wang X."/>
            <person name="Wu Q."/>
            <person name="Li C."/>
            <person name="Ren X."/>
            <person name="Wang J."/>
            <person name="Wang X."/>
            <person name="Li D."/>
            <person name="Liu D."/>
            <person name="Zhang X."/>
            <person name="Ji Z."/>
            <person name="Zhao W."/>
            <person name="Sun Y."/>
            <person name="Zhang Z."/>
            <person name="Bao J."/>
            <person name="Han Y."/>
            <person name="Dong L."/>
            <person name="Ji J."/>
            <person name="Chen P."/>
            <person name="Wu S."/>
            <person name="Liu J."/>
            <person name="Xiao Y."/>
            <person name="Bu D."/>
            <person name="Tan J."/>
            <person name="Yang L."/>
            <person name="Ye C."/>
            <person name="Zhang J."/>
            <person name="Xu J."/>
            <person name="Zhou Y."/>
            <person name="Yu Y."/>
            <person name="Zhang B."/>
            <person name="Zhuang S."/>
            <person name="Wei H."/>
            <person name="Liu B."/>
            <person name="Lei M."/>
            <person name="Yu H."/>
            <person name="Li Y."/>
            <person name="Xu H."/>
            <person name="Wei S."/>
            <person name="He X."/>
            <person name="Fang L."/>
            <person name="Zhang Z."/>
            <person name="Zhang Y."/>
            <person name="Huang X."/>
            <person name="Su Z."/>
            <person name="Tong W."/>
            <person name="Li J."/>
            <person name="Tong Z."/>
            <person name="Li S."/>
            <person name="Ye J."/>
            <person name="Wang L."/>
            <person name="Fang L."/>
            <person name="Lei T."/>
            <person name="Chen C."/>
            <person name="Chen H."/>
            <person name="Xu Z."/>
            <person name="Li H."/>
            <person name="Huang H."/>
            <person name="Zhang F."/>
            <person name="Xu H."/>
            <person name="Li N."/>
            <person name="Zhao C."/>
            <person name="Li S."/>
            <person name="Dong L."/>
            <person name="Huang Y."/>
            <person name="Li L."/>
            <person name="Xi Y."/>
            <person name="Qi Q."/>
            <person name="Li W."/>
            <person name="Zhang B."/>
            <person name="Hu W."/>
            <person name="Zhang Y."/>
            <person name="Tian X."/>
            <person name="Jiao Y."/>
            <person name="Liang X."/>
            <person name="Jin J."/>
            <person name="Gao L."/>
            <person name="Zheng W."/>
            <person name="Hao B."/>
            <person name="Liu S."/>
            <person name="Wang W."/>
            <person name="Yuan L."/>
            <person name="Cao M."/>
            <person name="McDermott J."/>
            <person name="Samudrala R."/>
            <person name="Wang J."/>
            <person name="Wong G.K."/>
            <person name="Yang H."/>
        </authorList>
    </citation>
    <scope>NUCLEOTIDE SEQUENCE [LARGE SCALE GENOMIC DNA]</scope>
    <source>
        <strain evidence="12">cv. 93-11</strain>
    </source>
</reference>
<evidence type="ECO:0000256" key="2">
    <source>
        <dbReference type="ARBA" id="ARBA00022614"/>
    </source>
</evidence>
<dbReference type="GO" id="GO:0043531">
    <property type="term" value="F:ADP binding"/>
    <property type="evidence" value="ECO:0007669"/>
    <property type="project" value="InterPro"/>
</dbReference>
<dbReference type="AlphaFoldDB" id="A2ZF95"/>
<dbReference type="InterPro" id="IPR044974">
    <property type="entry name" value="Disease_R_plants"/>
</dbReference>
<evidence type="ECO:0000256" key="6">
    <source>
        <dbReference type="ARBA" id="ARBA00023054"/>
    </source>
</evidence>
<evidence type="ECO:0000256" key="5">
    <source>
        <dbReference type="ARBA" id="ARBA00022821"/>
    </source>
</evidence>
<dbReference type="Gene3D" id="1.20.5.4130">
    <property type="match status" value="1"/>
</dbReference>
<dbReference type="FunFam" id="1.10.10.10:FF:000322">
    <property type="entry name" value="Probable disease resistance protein At1g63360"/>
    <property type="match status" value="1"/>
</dbReference>
<dbReference type="Gene3D" id="3.80.10.10">
    <property type="entry name" value="Ribonuclease Inhibitor"/>
    <property type="match status" value="1"/>
</dbReference>
<dbReference type="GO" id="GO:0002758">
    <property type="term" value="P:innate immune response-activating signaling pathway"/>
    <property type="evidence" value="ECO:0007669"/>
    <property type="project" value="UniProtKB-ARBA"/>
</dbReference>
<evidence type="ECO:0000256" key="1">
    <source>
        <dbReference type="ARBA" id="ARBA00008894"/>
    </source>
</evidence>
<keyword evidence="4" id="KW-0547">Nucleotide-binding</keyword>
<keyword evidence="3" id="KW-0677">Repeat</keyword>
<accession>A2ZF95</accession>
<dbReference type="Proteomes" id="UP000007015">
    <property type="component" value="Chromosome 11"/>
</dbReference>
<evidence type="ECO:0000256" key="3">
    <source>
        <dbReference type="ARBA" id="ARBA00022737"/>
    </source>
</evidence>
<dbReference type="PRINTS" id="PR00364">
    <property type="entry name" value="DISEASERSIST"/>
</dbReference>
<dbReference type="GO" id="GO:0042742">
    <property type="term" value="P:defense response to bacterium"/>
    <property type="evidence" value="ECO:0007669"/>
    <property type="project" value="UniProtKB-ARBA"/>
</dbReference>
<dbReference type="OMA" id="MANNMEV"/>
<keyword evidence="5" id="KW-0611">Plant defense</keyword>
<dbReference type="EMBL" id="CM000136">
    <property type="protein sequence ID" value="EAY81279.1"/>
    <property type="molecule type" value="Genomic_DNA"/>
</dbReference>
<proteinExistence type="inferred from homology"/>
<evidence type="ECO:0000259" key="10">
    <source>
        <dbReference type="Pfam" id="PF23598"/>
    </source>
</evidence>